<feature type="transmembrane region" description="Helical" evidence="7">
    <location>
        <begin position="73"/>
        <end position="96"/>
    </location>
</feature>
<feature type="transmembrane region" description="Helical" evidence="7">
    <location>
        <begin position="139"/>
        <end position="163"/>
    </location>
</feature>
<dbReference type="WBParaSite" id="ACRNAN_Path_972.g3741.t1">
    <property type="protein sequence ID" value="ACRNAN_Path_972.g3741.t1"/>
    <property type="gene ID" value="ACRNAN_Path_972.g3741"/>
</dbReference>
<dbReference type="InterPro" id="IPR006043">
    <property type="entry name" value="NCS2"/>
</dbReference>
<feature type="region of interest" description="Disordered" evidence="6">
    <location>
        <begin position="1"/>
        <end position="20"/>
    </location>
</feature>
<evidence type="ECO:0000256" key="3">
    <source>
        <dbReference type="ARBA" id="ARBA00022692"/>
    </source>
</evidence>
<comment type="subcellular location">
    <subcellularLocation>
        <location evidence="1">Membrane</location>
        <topology evidence="1">Multi-pass membrane protein</topology>
    </subcellularLocation>
</comment>
<comment type="similarity">
    <text evidence="2">Belongs to the nucleobase:cation symporter-2 (NCS2) (TC 2.A.40) family.</text>
</comment>
<protein>
    <submittedName>
        <fullName evidence="9">Uncharacterized protein</fullName>
    </submittedName>
</protein>
<keyword evidence="8" id="KW-1185">Reference proteome</keyword>
<sequence length="199" mass="21856">MESSQHSEPIFEEKQDQGLPLQYGPNDIPKWYKTIPLGFQQSMVAMAGLFVTPYIVSETACAGMHTTELRTKLISTAFVITGIATILQSTLGIRLANLQGPSFAFFGSLYAFANLPEFKCHAKEHEHVPHEEYLKKIQLISGSLICASFFSMFLGLTGLIGLIARRVGPITICSIIALLCLDNVGAVLDKAQLHWISIV</sequence>
<dbReference type="GO" id="GO:0022857">
    <property type="term" value="F:transmembrane transporter activity"/>
    <property type="evidence" value="ECO:0007669"/>
    <property type="project" value="InterPro"/>
</dbReference>
<dbReference type="Proteomes" id="UP000887540">
    <property type="component" value="Unplaced"/>
</dbReference>
<organism evidence="8 9">
    <name type="scientific">Acrobeloides nanus</name>
    <dbReference type="NCBI Taxonomy" id="290746"/>
    <lineage>
        <taxon>Eukaryota</taxon>
        <taxon>Metazoa</taxon>
        <taxon>Ecdysozoa</taxon>
        <taxon>Nematoda</taxon>
        <taxon>Chromadorea</taxon>
        <taxon>Rhabditida</taxon>
        <taxon>Tylenchina</taxon>
        <taxon>Cephalobomorpha</taxon>
        <taxon>Cephaloboidea</taxon>
        <taxon>Cephalobidae</taxon>
        <taxon>Acrobeloides</taxon>
    </lineage>
</organism>
<evidence type="ECO:0000256" key="4">
    <source>
        <dbReference type="ARBA" id="ARBA00022989"/>
    </source>
</evidence>
<keyword evidence="4 7" id="KW-1133">Transmembrane helix</keyword>
<evidence type="ECO:0000256" key="2">
    <source>
        <dbReference type="ARBA" id="ARBA00008821"/>
    </source>
</evidence>
<evidence type="ECO:0000256" key="7">
    <source>
        <dbReference type="SAM" id="Phobius"/>
    </source>
</evidence>
<dbReference type="PANTHER" id="PTHR11119">
    <property type="entry name" value="XANTHINE-URACIL / VITAMIN C PERMEASE FAMILY MEMBER"/>
    <property type="match status" value="1"/>
</dbReference>
<keyword evidence="5 7" id="KW-0472">Membrane</keyword>
<dbReference type="Pfam" id="PF00860">
    <property type="entry name" value="Xan_ur_permease"/>
    <property type="match status" value="1"/>
</dbReference>
<evidence type="ECO:0000256" key="1">
    <source>
        <dbReference type="ARBA" id="ARBA00004141"/>
    </source>
</evidence>
<evidence type="ECO:0000256" key="6">
    <source>
        <dbReference type="SAM" id="MobiDB-lite"/>
    </source>
</evidence>
<name>A0A914CFK2_9BILA</name>
<accession>A0A914CFK2</accession>
<evidence type="ECO:0000256" key="5">
    <source>
        <dbReference type="ARBA" id="ARBA00023136"/>
    </source>
</evidence>
<dbReference type="AlphaFoldDB" id="A0A914CFK2"/>
<dbReference type="GO" id="GO:0016020">
    <property type="term" value="C:membrane"/>
    <property type="evidence" value="ECO:0007669"/>
    <property type="project" value="UniProtKB-SubCell"/>
</dbReference>
<evidence type="ECO:0000313" key="9">
    <source>
        <dbReference type="WBParaSite" id="ACRNAN_Path_972.g3741.t1"/>
    </source>
</evidence>
<keyword evidence="3 7" id="KW-0812">Transmembrane</keyword>
<proteinExistence type="inferred from homology"/>
<evidence type="ECO:0000313" key="8">
    <source>
        <dbReference type="Proteomes" id="UP000887540"/>
    </source>
</evidence>
<reference evidence="9" key="1">
    <citation type="submission" date="2022-11" db="UniProtKB">
        <authorList>
            <consortium name="WormBaseParasite"/>
        </authorList>
    </citation>
    <scope>IDENTIFICATION</scope>
</reference>